<evidence type="ECO:0000313" key="2">
    <source>
        <dbReference type="EMBL" id="KAJ1101699.1"/>
    </source>
</evidence>
<dbReference type="EMBL" id="JANPWB010000014">
    <property type="protein sequence ID" value="KAJ1101699.1"/>
    <property type="molecule type" value="Genomic_DNA"/>
</dbReference>
<evidence type="ECO:0000313" key="3">
    <source>
        <dbReference type="Proteomes" id="UP001066276"/>
    </source>
</evidence>
<dbReference type="Proteomes" id="UP001066276">
    <property type="component" value="Chromosome 10"/>
</dbReference>
<reference evidence="2" key="1">
    <citation type="journal article" date="2022" name="bioRxiv">
        <title>Sequencing and chromosome-scale assembly of the giantPleurodeles waltlgenome.</title>
        <authorList>
            <person name="Brown T."/>
            <person name="Elewa A."/>
            <person name="Iarovenko S."/>
            <person name="Subramanian E."/>
            <person name="Araus A.J."/>
            <person name="Petzold A."/>
            <person name="Susuki M."/>
            <person name="Suzuki K.-i.T."/>
            <person name="Hayashi T."/>
            <person name="Toyoda A."/>
            <person name="Oliveira C."/>
            <person name="Osipova E."/>
            <person name="Leigh N.D."/>
            <person name="Simon A."/>
            <person name="Yun M.H."/>
        </authorList>
    </citation>
    <scope>NUCLEOTIDE SEQUENCE</scope>
    <source>
        <strain evidence="2">20211129_DDA</strain>
        <tissue evidence="2">Liver</tissue>
    </source>
</reference>
<comment type="caution">
    <text evidence="2">The sequence shown here is derived from an EMBL/GenBank/DDBJ whole genome shotgun (WGS) entry which is preliminary data.</text>
</comment>
<name>A0AAV7MEZ8_PLEWA</name>
<evidence type="ECO:0000256" key="1">
    <source>
        <dbReference type="SAM" id="MobiDB-lite"/>
    </source>
</evidence>
<gene>
    <name evidence="2" type="ORF">NDU88_006764</name>
</gene>
<organism evidence="2 3">
    <name type="scientific">Pleurodeles waltl</name>
    <name type="common">Iberian ribbed newt</name>
    <dbReference type="NCBI Taxonomy" id="8319"/>
    <lineage>
        <taxon>Eukaryota</taxon>
        <taxon>Metazoa</taxon>
        <taxon>Chordata</taxon>
        <taxon>Craniata</taxon>
        <taxon>Vertebrata</taxon>
        <taxon>Euteleostomi</taxon>
        <taxon>Amphibia</taxon>
        <taxon>Batrachia</taxon>
        <taxon>Caudata</taxon>
        <taxon>Salamandroidea</taxon>
        <taxon>Salamandridae</taxon>
        <taxon>Pleurodelinae</taxon>
        <taxon>Pleurodeles</taxon>
    </lineage>
</organism>
<proteinExistence type="predicted"/>
<sequence length="133" mass="14526">MESSQRQHSPRFQSVHVSELLTEAGPGWLLVLSWVHDIKETGILHTARLRELIYFERSLKLLCERFFLQPGGPSFRYQSGGERAAREESLGRVGRGAGTPGLMASPPRGAGLEAVGGADQVKLEAGGLRAWSD</sequence>
<keyword evidence="3" id="KW-1185">Reference proteome</keyword>
<protein>
    <submittedName>
        <fullName evidence="2">Uncharacterized protein</fullName>
    </submittedName>
</protein>
<accession>A0AAV7MEZ8</accession>
<dbReference type="AlphaFoldDB" id="A0AAV7MEZ8"/>
<feature type="region of interest" description="Disordered" evidence="1">
    <location>
        <begin position="88"/>
        <end position="108"/>
    </location>
</feature>